<dbReference type="Gene3D" id="3.40.190.170">
    <property type="entry name" value="Bacterial extracellular solute-binding protein, family 7"/>
    <property type="match status" value="1"/>
</dbReference>
<sequence>MWPNAPRAWALAGLLALACANVGAQTKLRAWNIHPDGYPVTQALQSFTDEVGKATKGRYQIEVFSNATLGDQPKAVQMLKSGEVDVAEFSSGPLSDAVPGLKALNLPFLFTDSAHMFKHLDGKLGERFAAKLQTAGFVVLGWYDGGGRSFYCANRSVGSFKDLAGARIRVQQSEVYIEMVKLLDATPVALPFKEVLGALQQGSVDCAENNMPSFESTGHYKVARSVYVTNHVVSPEALVVSSKLWASLSAEDKEAFRAAGAQSATYMRELWNKRVASAIDIATKQGVQFVRVKDVAPMVRRMAPLYRKYMDDPSTREELLAIIGN</sequence>
<dbReference type="EMBL" id="JAVDXO010000010">
    <property type="protein sequence ID" value="MDR7308257.1"/>
    <property type="molecule type" value="Genomic_DNA"/>
</dbReference>
<protein>
    <submittedName>
        <fullName evidence="3">Tripartite ATP-independent transporter DctP family solute receptor</fullName>
    </submittedName>
</protein>
<name>A0ABU1ZRU8_9BURK</name>
<organism evidence="3 4">
    <name type="scientific">Rhodoferax saidenbachensis</name>
    <dbReference type="NCBI Taxonomy" id="1484693"/>
    <lineage>
        <taxon>Bacteria</taxon>
        <taxon>Pseudomonadati</taxon>
        <taxon>Pseudomonadota</taxon>
        <taxon>Betaproteobacteria</taxon>
        <taxon>Burkholderiales</taxon>
        <taxon>Comamonadaceae</taxon>
        <taxon>Rhodoferax</taxon>
    </lineage>
</organism>
<keyword evidence="3" id="KW-0675">Receptor</keyword>
<dbReference type="Pfam" id="PF03480">
    <property type="entry name" value="DctP"/>
    <property type="match status" value="1"/>
</dbReference>
<keyword evidence="1 2" id="KW-0732">Signal</keyword>
<gene>
    <name evidence="3" type="ORF">J2X15_003566</name>
</gene>
<dbReference type="RefSeq" id="WP_310345311.1">
    <property type="nucleotide sequence ID" value="NZ_JAVDXO010000010.1"/>
</dbReference>
<dbReference type="PANTHER" id="PTHR33376:SF2">
    <property type="entry name" value="DICARBOXYLATE-BINDING PERIPLASMIC PROTEIN"/>
    <property type="match status" value="1"/>
</dbReference>
<dbReference type="PROSITE" id="PS51257">
    <property type="entry name" value="PROKAR_LIPOPROTEIN"/>
    <property type="match status" value="1"/>
</dbReference>
<reference evidence="3 4" key="1">
    <citation type="submission" date="2023-07" db="EMBL/GenBank/DDBJ databases">
        <title>Sorghum-associated microbial communities from plants grown in Nebraska, USA.</title>
        <authorList>
            <person name="Schachtman D."/>
        </authorList>
    </citation>
    <scope>NUCLEOTIDE SEQUENCE [LARGE SCALE GENOMIC DNA]</scope>
    <source>
        <strain evidence="3 4">BE308</strain>
    </source>
</reference>
<feature type="chain" id="PRO_5046432335" evidence="2">
    <location>
        <begin position="25"/>
        <end position="325"/>
    </location>
</feature>
<dbReference type="InterPro" id="IPR004682">
    <property type="entry name" value="TRAP_DctP"/>
</dbReference>
<dbReference type="InterPro" id="IPR018389">
    <property type="entry name" value="DctP_fam"/>
</dbReference>
<dbReference type="PIRSF" id="PIRSF006470">
    <property type="entry name" value="DctB"/>
    <property type="match status" value="1"/>
</dbReference>
<keyword evidence="4" id="KW-1185">Reference proteome</keyword>
<dbReference type="Proteomes" id="UP001268089">
    <property type="component" value="Unassembled WGS sequence"/>
</dbReference>
<dbReference type="PANTHER" id="PTHR33376">
    <property type="match status" value="1"/>
</dbReference>
<proteinExistence type="predicted"/>
<dbReference type="NCBIfam" id="TIGR00787">
    <property type="entry name" value="dctP"/>
    <property type="match status" value="1"/>
</dbReference>
<evidence type="ECO:0000256" key="1">
    <source>
        <dbReference type="ARBA" id="ARBA00022729"/>
    </source>
</evidence>
<comment type="caution">
    <text evidence="3">The sequence shown here is derived from an EMBL/GenBank/DDBJ whole genome shotgun (WGS) entry which is preliminary data.</text>
</comment>
<evidence type="ECO:0000313" key="4">
    <source>
        <dbReference type="Proteomes" id="UP001268089"/>
    </source>
</evidence>
<dbReference type="InterPro" id="IPR038404">
    <property type="entry name" value="TRAP_DctP_sf"/>
</dbReference>
<dbReference type="SUPFAM" id="SSF53850">
    <property type="entry name" value="Periplasmic binding protein-like II"/>
    <property type="match status" value="1"/>
</dbReference>
<evidence type="ECO:0000256" key="2">
    <source>
        <dbReference type="SAM" id="SignalP"/>
    </source>
</evidence>
<accession>A0ABU1ZRU8</accession>
<dbReference type="CDD" id="cd13671">
    <property type="entry name" value="PBP2_TRAP_SBP_like_3"/>
    <property type="match status" value="1"/>
</dbReference>
<feature type="signal peptide" evidence="2">
    <location>
        <begin position="1"/>
        <end position="24"/>
    </location>
</feature>
<dbReference type="NCBIfam" id="NF037995">
    <property type="entry name" value="TRAP_S1"/>
    <property type="match status" value="1"/>
</dbReference>
<evidence type="ECO:0000313" key="3">
    <source>
        <dbReference type="EMBL" id="MDR7308257.1"/>
    </source>
</evidence>